<proteinExistence type="predicted"/>
<reference evidence="2" key="1">
    <citation type="submission" date="2021-04" db="EMBL/GenBank/DDBJ databases">
        <authorList>
            <person name="Tunstrom K."/>
        </authorList>
    </citation>
    <scope>NUCLEOTIDE SEQUENCE</scope>
</reference>
<keyword evidence="3" id="KW-1185">Reference proteome</keyword>
<organism evidence="2 3">
    <name type="scientific">Parnassius apollo</name>
    <name type="common">Apollo butterfly</name>
    <name type="synonym">Papilio apollo</name>
    <dbReference type="NCBI Taxonomy" id="110799"/>
    <lineage>
        <taxon>Eukaryota</taxon>
        <taxon>Metazoa</taxon>
        <taxon>Ecdysozoa</taxon>
        <taxon>Arthropoda</taxon>
        <taxon>Hexapoda</taxon>
        <taxon>Insecta</taxon>
        <taxon>Pterygota</taxon>
        <taxon>Neoptera</taxon>
        <taxon>Endopterygota</taxon>
        <taxon>Lepidoptera</taxon>
        <taxon>Glossata</taxon>
        <taxon>Ditrysia</taxon>
        <taxon>Papilionoidea</taxon>
        <taxon>Papilionidae</taxon>
        <taxon>Parnassiinae</taxon>
        <taxon>Parnassini</taxon>
        <taxon>Parnassius</taxon>
        <taxon>Parnassius</taxon>
    </lineage>
</organism>
<dbReference type="OrthoDB" id="191686at2759"/>
<dbReference type="EMBL" id="CAJQZP010000069">
    <property type="protein sequence ID" value="CAG4936119.1"/>
    <property type="molecule type" value="Genomic_DNA"/>
</dbReference>
<dbReference type="Proteomes" id="UP000691718">
    <property type="component" value="Unassembled WGS sequence"/>
</dbReference>
<evidence type="ECO:0000256" key="1">
    <source>
        <dbReference type="SAM" id="MobiDB-lite"/>
    </source>
</evidence>
<comment type="caution">
    <text evidence="2">The sequence shown here is derived from an EMBL/GenBank/DDBJ whole genome shotgun (WGS) entry which is preliminary data.</text>
</comment>
<sequence length="144" mass="16213">MSYIKEADILQADEGDDFELESGGSGPGSEGESEHLSIQSVNFFSVFDSDDDVPFLELRPSRQSPVLCEDFEGYTKSEMEEECEESASLPVRYRPESPAALARASRFTPHEIKLMYRGFKQECPTGMVDEESFKNIFSQFFPLG</sequence>
<feature type="non-terminal residue" evidence="2">
    <location>
        <position position="1"/>
    </location>
</feature>
<gene>
    <name evidence="2" type="ORF">PAPOLLO_LOCUS1113</name>
</gene>
<evidence type="ECO:0000313" key="3">
    <source>
        <dbReference type="Proteomes" id="UP000691718"/>
    </source>
</evidence>
<dbReference type="AlphaFoldDB" id="A0A8S3W1P9"/>
<feature type="compositionally biased region" description="Acidic residues" evidence="1">
    <location>
        <begin position="11"/>
        <end position="20"/>
    </location>
</feature>
<evidence type="ECO:0000313" key="2">
    <source>
        <dbReference type="EMBL" id="CAG4936119.1"/>
    </source>
</evidence>
<accession>A0A8S3W1P9</accession>
<name>A0A8S3W1P9_PARAO</name>
<feature type="region of interest" description="Disordered" evidence="1">
    <location>
        <begin position="1"/>
        <end position="35"/>
    </location>
</feature>
<protein>
    <submittedName>
        <fullName evidence="2">(apollo) hypothetical protein</fullName>
    </submittedName>
</protein>